<dbReference type="Proteomes" id="UP000017148">
    <property type="component" value="Unassembled WGS sequence"/>
</dbReference>
<evidence type="ECO:0000313" key="11">
    <source>
        <dbReference type="Proteomes" id="UP000017148"/>
    </source>
</evidence>
<dbReference type="SUPFAM" id="SSF56935">
    <property type="entry name" value="Porins"/>
    <property type="match status" value="1"/>
</dbReference>
<dbReference type="GO" id="GO:0015344">
    <property type="term" value="F:siderophore uptake transmembrane transporter activity"/>
    <property type="evidence" value="ECO:0007669"/>
    <property type="project" value="TreeGrafter"/>
</dbReference>
<dbReference type="PANTHER" id="PTHR30069">
    <property type="entry name" value="TONB-DEPENDENT OUTER MEMBRANE RECEPTOR"/>
    <property type="match status" value="1"/>
</dbReference>
<dbReference type="PROSITE" id="PS52016">
    <property type="entry name" value="TONB_DEPENDENT_REC_3"/>
    <property type="match status" value="1"/>
</dbReference>
<evidence type="ECO:0000259" key="9">
    <source>
        <dbReference type="Pfam" id="PF07715"/>
    </source>
</evidence>
<keyword evidence="6 8" id="KW-0472">Membrane</keyword>
<evidence type="ECO:0000256" key="3">
    <source>
        <dbReference type="ARBA" id="ARBA00022452"/>
    </source>
</evidence>
<keyword evidence="2 8" id="KW-0813">Transport</keyword>
<dbReference type="AlphaFoldDB" id="U7D991"/>
<dbReference type="EMBL" id="ASJR01000024">
    <property type="protein sequence ID" value="ERP30970.1"/>
    <property type="molecule type" value="Genomic_DNA"/>
</dbReference>
<keyword evidence="5" id="KW-0732">Signal</keyword>
<dbReference type="OrthoDB" id="9764669at2"/>
<dbReference type="Gene3D" id="2.40.170.20">
    <property type="entry name" value="TonB-dependent receptor, beta-barrel domain"/>
    <property type="match status" value="1"/>
</dbReference>
<dbReference type="InterPro" id="IPR039426">
    <property type="entry name" value="TonB-dep_rcpt-like"/>
</dbReference>
<evidence type="ECO:0000256" key="8">
    <source>
        <dbReference type="PROSITE-ProRule" id="PRU01360"/>
    </source>
</evidence>
<protein>
    <recommendedName>
        <fullName evidence="9">TonB-dependent receptor plug domain-containing protein</fullName>
    </recommendedName>
</protein>
<feature type="domain" description="TonB-dependent receptor plug" evidence="9">
    <location>
        <begin position="48"/>
        <end position="155"/>
    </location>
</feature>
<name>U7D991_9BACT</name>
<organism evidence="10 11">
    <name type="scientific">Chitinivibrio alkaliphilus ACht1</name>
    <dbReference type="NCBI Taxonomy" id="1313304"/>
    <lineage>
        <taxon>Bacteria</taxon>
        <taxon>Pseudomonadati</taxon>
        <taxon>Fibrobacterota</taxon>
        <taxon>Chitinivibrionia</taxon>
        <taxon>Chitinivibrionales</taxon>
        <taxon>Chitinivibrionaceae</taxon>
        <taxon>Chitinivibrio</taxon>
    </lineage>
</organism>
<keyword evidence="7 8" id="KW-0998">Cell outer membrane</keyword>
<gene>
    <name evidence="10" type="ORF">CALK_2165</name>
</gene>
<accession>U7D991</accession>
<keyword evidence="3 8" id="KW-1134">Transmembrane beta strand</keyword>
<evidence type="ECO:0000313" key="10">
    <source>
        <dbReference type="EMBL" id="ERP30970.1"/>
    </source>
</evidence>
<dbReference type="eggNOG" id="COG4771">
    <property type="taxonomic scope" value="Bacteria"/>
</dbReference>
<evidence type="ECO:0000256" key="7">
    <source>
        <dbReference type="ARBA" id="ARBA00023237"/>
    </source>
</evidence>
<dbReference type="Gene3D" id="2.170.130.10">
    <property type="entry name" value="TonB-dependent receptor, plug domain"/>
    <property type="match status" value="1"/>
</dbReference>
<dbReference type="GO" id="GO:0044718">
    <property type="term" value="P:siderophore transmembrane transport"/>
    <property type="evidence" value="ECO:0007669"/>
    <property type="project" value="TreeGrafter"/>
</dbReference>
<proteinExistence type="inferred from homology"/>
<evidence type="ECO:0000256" key="5">
    <source>
        <dbReference type="ARBA" id="ARBA00022729"/>
    </source>
</evidence>
<keyword evidence="11" id="KW-1185">Reference proteome</keyword>
<dbReference type="PANTHER" id="PTHR30069:SF29">
    <property type="entry name" value="HEMOGLOBIN AND HEMOGLOBIN-HAPTOGLOBIN-BINDING PROTEIN 1-RELATED"/>
    <property type="match status" value="1"/>
</dbReference>
<dbReference type="RefSeq" id="WP_022637543.1">
    <property type="nucleotide sequence ID" value="NZ_ASJR01000024.1"/>
</dbReference>
<comment type="subcellular location">
    <subcellularLocation>
        <location evidence="1 8">Cell outer membrane</location>
        <topology evidence="1 8">Multi-pass membrane protein</topology>
    </subcellularLocation>
</comment>
<evidence type="ECO:0000256" key="4">
    <source>
        <dbReference type="ARBA" id="ARBA00022692"/>
    </source>
</evidence>
<evidence type="ECO:0000256" key="6">
    <source>
        <dbReference type="ARBA" id="ARBA00023136"/>
    </source>
</evidence>
<dbReference type="Pfam" id="PF07715">
    <property type="entry name" value="Plug"/>
    <property type="match status" value="1"/>
</dbReference>
<sequence>MKQATRAILLLIFSMNIQIHATQDLDLSALLAIVVETGTFLEIDPDLIPASVVNIDRERIESANARDLRGLLEIYVPSYQSLFNRWNGWLMSMNGVTADVNSKILVLIDGREVTSQSRDGAVGLLTSIDLNFIERVEVLEGNAGFVYGAGAIGGVINIIPKRDIDSKGSVLYSLGAYREDQFDQRASFLFSQSIGDVDMSGGFSYRHSDGVGRNHSYIAGLDGWGGDIDWEPIFPKEARPAQGSFGRIPGNYHTYLNFSLNEWNWYTHFSREVITASGAFVLDPFPIMNGAWNLDEVRDLYSDDYYGPSNPYFDYWHLTEAWGSSNRMYVYDMLMSSLERTLSFDNFDVELLVSYANYNNTVDAEDFTDIGLYGYPEYDTSEISGEQSLAFKSAVTGSIGDDLLHYAYGYQHRTDFIGTGLAGENSIDQSDKKVFADTTFFSNALFAEGLYKLTDQIRLHGGVRVDHHSAVGASLSPKTAFIYSPAEDHYFHLIYQQATNNPTAEASTGSYYVKNDDNVLQEEDFFQNPDREPDANTTVLPGVSQDALEDMDPEVARQLVLMTNNSWGDLSVRNIFSYNMMDGLFMWDSDTYKTIATEGQYNYVLNNTIVEYDIPRAGLSLGVSHNFNRIVNTDISDGNTVVERRRYDRDDEENPWYDNIGTDDDPYYIPVWNTGEYDTTVVNAIQNTITQDGTYFLNTSPHLTKLYADYQMNDIVSFHLNSQLYWKRMLGRKDIYDDPQGTGATWFDPYDRDVSMGYRKSTWDVERKLSARLNVGVHFDIPFTQVDLISSGRVSLMGDNILGHRWTDNYDRWDRNTAIPYYMSSPGDGGLFRAEQAMFRGTIRLDF</sequence>
<comment type="similarity">
    <text evidence="8">Belongs to the TonB-dependent receptor family.</text>
</comment>
<keyword evidence="4 8" id="KW-0812">Transmembrane</keyword>
<evidence type="ECO:0000256" key="2">
    <source>
        <dbReference type="ARBA" id="ARBA00022448"/>
    </source>
</evidence>
<evidence type="ECO:0000256" key="1">
    <source>
        <dbReference type="ARBA" id="ARBA00004571"/>
    </source>
</evidence>
<dbReference type="InterPro" id="IPR037066">
    <property type="entry name" value="Plug_dom_sf"/>
</dbReference>
<dbReference type="STRING" id="1313304.CALK_2165"/>
<dbReference type="InterPro" id="IPR036942">
    <property type="entry name" value="Beta-barrel_TonB_sf"/>
</dbReference>
<dbReference type="GO" id="GO:0009279">
    <property type="term" value="C:cell outer membrane"/>
    <property type="evidence" value="ECO:0007669"/>
    <property type="project" value="UniProtKB-SubCell"/>
</dbReference>
<dbReference type="InterPro" id="IPR012910">
    <property type="entry name" value="Plug_dom"/>
</dbReference>
<reference evidence="10 11" key="1">
    <citation type="journal article" date="2013" name="Environ. Microbiol.">
        <title>Genome analysis of Chitinivibrio alkaliphilus gen. nov., sp. nov., a novel extremely haloalkaliphilic anaerobic chitinolytic bacterium from the candidate phylum Termite Group 3.</title>
        <authorList>
            <person name="Sorokin D.Y."/>
            <person name="Gumerov V.M."/>
            <person name="Rakitin A.L."/>
            <person name="Beletsky A.V."/>
            <person name="Damste J.S."/>
            <person name="Muyzer G."/>
            <person name="Mardanov A.V."/>
            <person name="Ravin N.V."/>
        </authorList>
    </citation>
    <scope>NUCLEOTIDE SEQUENCE [LARGE SCALE GENOMIC DNA]</scope>
    <source>
        <strain evidence="10 11">ACht1</strain>
    </source>
</reference>
<comment type="caution">
    <text evidence="10">The sequence shown here is derived from an EMBL/GenBank/DDBJ whole genome shotgun (WGS) entry which is preliminary data.</text>
</comment>